<evidence type="ECO:0000259" key="1">
    <source>
        <dbReference type="Pfam" id="PF13843"/>
    </source>
</evidence>
<protein>
    <recommendedName>
        <fullName evidence="1">PiggyBac transposable element-derived protein domain-containing protein</fullName>
    </recommendedName>
</protein>
<dbReference type="EMBL" id="GECU01024398">
    <property type="protein sequence ID" value="JAS83308.1"/>
    <property type="molecule type" value="Transcribed_RNA"/>
</dbReference>
<feature type="non-terminal residue" evidence="2">
    <location>
        <position position="1"/>
    </location>
</feature>
<evidence type="ECO:0000313" key="2">
    <source>
        <dbReference type="EMBL" id="JAS83308.1"/>
    </source>
</evidence>
<gene>
    <name evidence="2" type="ORF">g.55976</name>
</gene>
<reference evidence="2" key="1">
    <citation type="submission" date="2015-11" db="EMBL/GenBank/DDBJ databases">
        <title>De novo transcriptome assembly of four potential Pierce s Disease insect vectors from Arizona vineyards.</title>
        <authorList>
            <person name="Tassone E.E."/>
        </authorList>
    </citation>
    <scope>NUCLEOTIDE SEQUENCE</scope>
</reference>
<organism evidence="2">
    <name type="scientific">Homalodisca liturata</name>
    <dbReference type="NCBI Taxonomy" id="320908"/>
    <lineage>
        <taxon>Eukaryota</taxon>
        <taxon>Metazoa</taxon>
        <taxon>Ecdysozoa</taxon>
        <taxon>Arthropoda</taxon>
        <taxon>Hexapoda</taxon>
        <taxon>Insecta</taxon>
        <taxon>Pterygota</taxon>
        <taxon>Neoptera</taxon>
        <taxon>Paraneoptera</taxon>
        <taxon>Hemiptera</taxon>
        <taxon>Auchenorrhyncha</taxon>
        <taxon>Membracoidea</taxon>
        <taxon>Cicadellidae</taxon>
        <taxon>Cicadellinae</taxon>
        <taxon>Proconiini</taxon>
        <taxon>Homalodisca</taxon>
    </lineage>
</organism>
<dbReference type="PANTHER" id="PTHR47272:SF2">
    <property type="entry name" value="PIGGYBAC TRANSPOSABLE ELEMENT-DERIVED PROTEIN 3-LIKE"/>
    <property type="match status" value="1"/>
</dbReference>
<proteinExistence type="predicted"/>
<accession>A0A1B6I8P9</accession>
<dbReference type="Pfam" id="PF13843">
    <property type="entry name" value="DDE_Tnp_1_7"/>
    <property type="match status" value="1"/>
</dbReference>
<dbReference type="AlphaFoldDB" id="A0A1B6I8P9"/>
<dbReference type="PANTHER" id="PTHR47272">
    <property type="entry name" value="DDE_TNP_1_7 DOMAIN-CONTAINING PROTEIN"/>
    <property type="match status" value="1"/>
</dbReference>
<sequence length="356" mass="40577">GTCLVKQHIPNKPNPTGLKVYVLANPNGIVCDFTVYQGPATYVENPELEQFWQCESAVLQLTRSLVPGHTLYADRFFTSVRLADELLKKGFRLTGTIRKDRIPETTDLPSDKEFKKANERGTSFCTVREEKDKNGTKTEGKVAITKWLDNNCVCMISTAESIEPLCEVKRWSKASKQFINVSQPKVINAYNAKMGGVDLADRMLSYCSSRARTKKWTVRCILHFFDLSLSNSWLQMRETKQKIQIPAKRIPQFRTFKLKFGELLIEMNSANEAVASNDKDLEDKVDNPFGDRRVRADPTPEKRIEEAAHLPEVTKGIQKRCAMQNCKKKSTVYCVKCNVYLCLVGGRNCFRKFHSK</sequence>
<dbReference type="InterPro" id="IPR029526">
    <property type="entry name" value="PGBD"/>
</dbReference>
<feature type="domain" description="PiggyBac transposable element-derived protein" evidence="1">
    <location>
        <begin position="2"/>
        <end position="233"/>
    </location>
</feature>
<dbReference type="CDD" id="cd19757">
    <property type="entry name" value="Bbox1"/>
    <property type="match status" value="1"/>
</dbReference>
<name>A0A1B6I8P9_9HEMI</name>